<dbReference type="GO" id="GO:0009214">
    <property type="term" value="P:cyclic nucleotide catabolic process"/>
    <property type="evidence" value="ECO:0007669"/>
    <property type="project" value="InterPro"/>
</dbReference>
<feature type="compositionally biased region" description="Basic and acidic residues" evidence="16">
    <location>
        <begin position="378"/>
        <end position="397"/>
    </location>
</feature>
<dbReference type="Pfam" id="PF05881">
    <property type="entry name" value="CNPase"/>
    <property type="match status" value="2"/>
</dbReference>
<dbReference type="GO" id="GO:0005737">
    <property type="term" value="C:cytoplasm"/>
    <property type="evidence" value="ECO:0007669"/>
    <property type="project" value="TreeGrafter"/>
</dbReference>
<dbReference type="Gene3D" id="3.40.50.300">
    <property type="entry name" value="P-loop containing nucleotide triphosphate hydrolases"/>
    <property type="match status" value="1"/>
</dbReference>
<evidence type="ECO:0000256" key="4">
    <source>
        <dbReference type="ARBA" id="ARBA00008662"/>
    </source>
</evidence>
<evidence type="ECO:0000256" key="10">
    <source>
        <dbReference type="ARBA" id="ARBA00022801"/>
    </source>
</evidence>
<evidence type="ECO:0000256" key="15">
    <source>
        <dbReference type="ARBA" id="ARBA00045937"/>
    </source>
</evidence>
<dbReference type="PANTHER" id="PTHR10156">
    <property type="entry name" value="2',3'-CYCLIC-NUCLEOTIDE 3'-PHOSPHODIESTERASE"/>
    <property type="match status" value="1"/>
</dbReference>
<feature type="compositionally biased region" description="Basic and acidic residues" evidence="16">
    <location>
        <begin position="34"/>
        <end position="43"/>
    </location>
</feature>
<dbReference type="GO" id="GO:0016020">
    <property type="term" value="C:membrane"/>
    <property type="evidence" value="ECO:0007669"/>
    <property type="project" value="UniProtKB-SubCell"/>
</dbReference>
<evidence type="ECO:0000256" key="13">
    <source>
        <dbReference type="ARBA" id="ARBA00023288"/>
    </source>
</evidence>
<evidence type="ECO:0000256" key="1">
    <source>
        <dbReference type="ARBA" id="ARBA00000610"/>
    </source>
</evidence>
<dbReference type="InterPro" id="IPR009097">
    <property type="entry name" value="Cyclic_Pdiesterase"/>
</dbReference>
<organism evidence="18 19">
    <name type="scientific">Halocaridina rubra</name>
    <name type="common">Hawaiian red shrimp</name>
    <dbReference type="NCBI Taxonomy" id="373956"/>
    <lineage>
        <taxon>Eukaryota</taxon>
        <taxon>Metazoa</taxon>
        <taxon>Ecdysozoa</taxon>
        <taxon>Arthropoda</taxon>
        <taxon>Crustacea</taxon>
        <taxon>Multicrustacea</taxon>
        <taxon>Malacostraca</taxon>
        <taxon>Eumalacostraca</taxon>
        <taxon>Eucarida</taxon>
        <taxon>Decapoda</taxon>
        <taxon>Pleocyemata</taxon>
        <taxon>Caridea</taxon>
        <taxon>Atyoidea</taxon>
        <taxon>Atyidae</taxon>
        <taxon>Halocaridina</taxon>
    </lineage>
</organism>
<evidence type="ECO:0000313" key="18">
    <source>
        <dbReference type="EMBL" id="KAK7076085.1"/>
    </source>
</evidence>
<dbReference type="InterPro" id="IPR047325">
    <property type="entry name" value="CNPase_cat"/>
</dbReference>
<dbReference type="EMBL" id="JAXCGZ010009867">
    <property type="protein sequence ID" value="KAK7076085.1"/>
    <property type="molecule type" value="Genomic_DNA"/>
</dbReference>
<evidence type="ECO:0000256" key="7">
    <source>
        <dbReference type="ARBA" id="ARBA00014478"/>
    </source>
</evidence>
<dbReference type="InterPro" id="IPR027417">
    <property type="entry name" value="P-loop_NTPase"/>
</dbReference>
<dbReference type="SUPFAM" id="SSF52540">
    <property type="entry name" value="P-loop containing nucleoside triphosphate hydrolases"/>
    <property type="match status" value="1"/>
</dbReference>
<evidence type="ECO:0000256" key="14">
    <source>
        <dbReference type="ARBA" id="ARBA00023289"/>
    </source>
</evidence>
<evidence type="ECO:0000256" key="6">
    <source>
        <dbReference type="ARBA" id="ARBA00012317"/>
    </source>
</evidence>
<comment type="similarity">
    <text evidence="4">Belongs to the 2H phosphoesterase superfamily. CNPase family.</text>
</comment>
<evidence type="ECO:0000256" key="5">
    <source>
        <dbReference type="ARBA" id="ARBA00011781"/>
    </source>
</evidence>
<gene>
    <name evidence="18" type="ORF">SK128_006482</name>
</gene>
<comment type="catalytic activity">
    <reaction evidence="1">
        <text>a nucleoside 2',3'-cyclic phosphate + H2O = a nucleoside 2'-phosphate + H(+)</text>
        <dbReference type="Rhea" id="RHEA:14489"/>
        <dbReference type="ChEBI" id="CHEBI:15377"/>
        <dbReference type="ChEBI" id="CHEBI:15378"/>
        <dbReference type="ChEBI" id="CHEBI:66954"/>
        <dbReference type="ChEBI" id="CHEBI:78552"/>
        <dbReference type="EC" id="3.1.4.37"/>
    </reaction>
</comment>
<dbReference type="GO" id="GO:0004113">
    <property type="term" value="F:2',3'-cyclic-nucleotide 3'-phosphodiesterase activity"/>
    <property type="evidence" value="ECO:0007669"/>
    <property type="project" value="UniProtKB-EC"/>
</dbReference>
<evidence type="ECO:0000256" key="8">
    <source>
        <dbReference type="ARBA" id="ARBA00022481"/>
    </source>
</evidence>
<evidence type="ECO:0000256" key="12">
    <source>
        <dbReference type="ARBA" id="ARBA00023136"/>
    </source>
</evidence>
<dbReference type="Gene3D" id="3.90.1740.10">
    <property type="entry name" value="2',3'-cyclic nucleotide 3'-phosphodiesterase superfamily"/>
    <property type="match status" value="1"/>
</dbReference>
<dbReference type="EC" id="3.1.4.37" evidence="6"/>
<dbReference type="PANTHER" id="PTHR10156:SF0">
    <property type="entry name" value="2',3'-CYCLIC-NUCLEOTIDE 3'-PHOSPHODIESTERASE"/>
    <property type="match status" value="1"/>
</dbReference>
<proteinExistence type="inferred from homology"/>
<evidence type="ECO:0000259" key="17">
    <source>
        <dbReference type="Pfam" id="PF05881"/>
    </source>
</evidence>
<dbReference type="GO" id="GO:0003723">
    <property type="term" value="F:RNA binding"/>
    <property type="evidence" value="ECO:0007669"/>
    <property type="project" value="UniProtKB-KW"/>
</dbReference>
<evidence type="ECO:0000256" key="11">
    <source>
        <dbReference type="ARBA" id="ARBA00022884"/>
    </source>
</evidence>
<evidence type="ECO:0000256" key="2">
    <source>
        <dbReference type="ARBA" id="ARBA00004223"/>
    </source>
</evidence>
<keyword evidence="8" id="KW-0488">Methylation</keyword>
<keyword evidence="9" id="KW-0597">Phosphoprotein</keyword>
<evidence type="ECO:0000256" key="9">
    <source>
        <dbReference type="ARBA" id="ARBA00022553"/>
    </source>
</evidence>
<reference evidence="18 19" key="1">
    <citation type="submission" date="2023-11" db="EMBL/GenBank/DDBJ databases">
        <title>Halocaridina rubra genome assembly.</title>
        <authorList>
            <person name="Smith C."/>
        </authorList>
    </citation>
    <scope>NUCLEOTIDE SEQUENCE [LARGE SCALE GENOMIC DNA]</scope>
    <source>
        <strain evidence="18">EP-1</strain>
        <tissue evidence="18">Whole</tissue>
    </source>
</reference>
<protein>
    <recommendedName>
        <fullName evidence="7">2',3'-cyclic-nucleotide 3'-phosphodiesterase</fullName>
        <ecNumber evidence="6">3.1.4.37</ecNumber>
    </recommendedName>
</protein>
<comment type="caution">
    <text evidence="18">The sequence shown here is derived from an EMBL/GenBank/DDBJ whole genome shotgun (WGS) entry which is preliminary data.</text>
</comment>
<dbReference type="Pfam" id="PF13671">
    <property type="entry name" value="AAA_33"/>
    <property type="match status" value="1"/>
</dbReference>
<evidence type="ECO:0000313" key="19">
    <source>
        <dbReference type="Proteomes" id="UP001381693"/>
    </source>
</evidence>
<feature type="domain" description="Cyclic nucleotide phosphodiesterase catalytic" evidence="17">
    <location>
        <begin position="257"/>
        <end position="385"/>
    </location>
</feature>
<name>A0AAN8XBY2_HALRR</name>
<dbReference type="AlphaFoldDB" id="A0AAN8XBY2"/>
<keyword evidence="19" id="KW-1185">Reference proteome</keyword>
<dbReference type="Proteomes" id="UP001381693">
    <property type="component" value="Unassembled WGS sequence"/>
</dbReference>
<feature type="region of interest" description="Disordered" evidence="16">
    <location>
        <begin position="24"/>
        <end position="47"/>
    </location>
</feature>
<keyword evidence="10" id="KW-0378">Hydrolase</keyword>
<keyword evidence="13" id="KW-0449">Lipoprotein</keyword>
<sequence>MGWLDYLCCWKRGSLQDERASICASSPTHTSSEITKEEHENVDRGVSPDLRDLPEVRLLNQSYEPLATPRRPLRRSIESLTPPDTPPLQPIKLLKGDLQYMNFPVLMEDYTIDYVKRNKLMVILKGLPGSGKTTISENLREVYTDIVVCSADHYFMVDGVYKFDGEKLKEAHETCQEKAREAAQNNIPVIVIDNTNVRHWEYQIYLQISREYQYVALIIECKTPWCFDATQLASRNSHGIDADYLFKKVKTYQHPAPIYYGWFLNEADSITITKMARQWLERALLEVEDFFKDFSNFAQQNSVEGILAYHTRDRNILHLTAKFTNRGKPEGAMEYIKSNIVKSAMGRCYPLNVIGYVVTPRTFGARILLTEEELKLWGQNDKETPPDSHKRARDGGHNKNQFNPCIDSTQIDISMTVDANDPEIDESFNQPRVSVVPQDLVNRFCPVAGIGSRAHLTLGCSSGIKPVATGFDLIDIVNCEQNSSKLLATYDITGAVLKFYGEGRWVIYPETKAVAESLFSAFY</sequence>
<evidence type="ECO:0000256" key="3">
    <source>
        <dbReference type="ARBA" id="ARBA00004635"/>
    </source>
</evidence>
<keyword evidence="11" id="KW-0694">RNA-binding</keyword>
<comment type="subcellular location">
    <subcellularLocation>
        <location evidence="2">Melanosome</location>
    </subcellularLocation>
    <subcellularLocation>
        <location evidence="3">Membrane</location>
        <topology evidence="3">Lipid-anchor</topology>
    </subcellularLocation>
</comment>
<keyword evidence="12" id="KW-0472">Membrane</keyword>
<accession>A0AAN8XBY2</accession>
<dbReference type="SUPFAM" id="SSF55144">
    <property type="entry name" value="LigT-like"/>
    <property type="match status" value="1"/>
</dbReference>
<evidence type="ECO:0000256" key="16">
    <source>
        <dbReference type="SAM" id="MobiDB-lite"/>
    </source>
</evidence>
<feature type="domain" description="Cyclic nucleotide phosphodiesterase catalytic" evidence="17">
    <location>
        <begin position="450"/>
        <end position="523"/>
    </location>
</feature>
<comment type="subunit">
    <text evidence="5">Exists as monomers and homodimers.</text>
</comment>
<dbReference type="InterPro" id="IPR008431">
    <property type="entry name" value="CNPase"/>
</dbReference>
<feature type="region of interest" description="Disordered" evidence="16">
    <location>
        <begin position="378"/>
        <end position="401"/>
    </location>
</feature>
<keyword evidence="14" id="KW-0636">Prenylation</keyword>
<comment type="function">
    <text evidence="15">Catalyzes the formation of 2'-nucleotide products from 2',3'-cyclic substrates. May participate in RNA metabolism in the myelinating cell, CNP is the third most abundant protein in central nervous system myelin.</text>
</comment>
<feature type="compositionally biased region" description="Polar residues" evidence="16">
    <location>
        <begin position="24"/>
        <end position="33"/>
    </location>
</feature>